<dbReference type="InterPro" id="IPR003661">
    <property type="entry name" value="HisK_dim/P_dom"/>
</dbReference>
<dbReference type="InterPro" id="IPR004358">
    <property type="entry name" value="Sig_transdc_His_kin-like_C"/>
</dbReference>
<feature type="transmembrane region" description="Helical" evidence="7">
    <location>
        <begin position="75"/>
        <end position="100"/>
    </location>
</feature>
<keyword evidence="1" id="KW-0597">Phosphoprotein</keyword>
<dbReference type="InterPro" id="IPR003594">
    <property type="entry name" value="HATPase_dom"/>
</dbReference>
<dbReference type="SUPFAM" id="SSF47384">
    <property type="entry name" value="Homodimeric domain of signal transducing histidine kinase"/>
    <property type="match status" value="1"/>
</dbReference>
<gene>
    <name evidence="9" type="ORF">METZ01_LOCUS142006</name>
</gene>
<name>A0A381ZJY4_9ZZZZ</name>
<dbReference type="SMART" id="SM00387">
    <property type="entry name" value="HATPase_c"/>
    <property type="match status" value="1"/>
</dbReference>
<dbReference type="CDD" id="cd00082">
    <property type="entry name" value="HisKA"/>
    <property type="match status" value="1"/>
</dbReference>
<dbReference type="PRINTS" id="PR00344">
    <property type="entry name" value="BCTRLSENSOR"/>
</dbReference>
<dbReference type="Pfam" id="PF02518">
    <property type="entry name" value="HATPase_c"/>
    <property type="match status" value="1"/>
</dbReference>
<keyword evidence="2" id="KW-0808">Transferase</keyword>
<evidence type="ECO:0000259" key="8">
    <source>
        <dbReference type="PROSITE" id="PS50109"/>
    </source>
</evidence>
<protein>
    <recommendedName>
        <fullName evidence="8">Histidine kinase domain-containing protein</fullName>
    </recommendedName>
</protein>
<dbReference type="SMART" id="SM00388">
    <property type="entry name" value="HisKA"/>
    <property type="match status" value="1"/>
</dbReference>
<keyword evidence="6" id="KW-0902">Two-component regulatory system</keyword>
<keyword evidence="7" id="KW-1133">Transmembrane helix</keyword>
<evidence type="ECO:0000313" key="9">
    <source>
        <dbReference type="EMBL" id="SVA89152.1"/>
    </source>
</evidence>
<organism evidence="9">
    <name type="scientific">marine metagenome</name>
    <dbReference type="NCBI Taxonomy" id="408172"/>
    <lineage>
        <taxon>unclassified sequences</taxon>
        <taxon>metagenomes</taxon>
        <taxon>ecological metagenomes</taxon>
    </lineage>
</organism>
<reference evidence="9" key="1">
    <citation type="submission" date="2018-05" db="EMBL/GenBank/DDBJ databases">
        <authorList>
            <person name="Lanie J.A."/>
            <person name="Ng W.-L."/>
            <person name="Kazmierczak K.M."/>
            <person name="Andrzejewski T.M."/>
            <person name="Davidsen T.M."/>
            <person name="Wayne K.J."/>
            <person name="Tettelin H."/>
            <person name="Glass J.I."/>
            <person name="Rusch D."/>
            <person name="Podicherti R."/>
            <person name="Tsui H.-C.T."/>
            <person name="Winkler M.E."/>
        </authorList>
    </citation>
    <scope>NUCLEOTIDE SEQUENCE</scope>
</reference>
<dbReference type="Gene3D" id="3.30.565.10">
    <property type="entry name" value="Histidine kinase-like ATPase, C-terminal domain"/>
    <property type="match status" value="1"/>
</dbReference>
<keyword evidence="5" id="KW-0067">ATP-binding</keyword>
<keyword evidence="7" id="KW-0812">Transmembrane</keyword>
<keyword evidence="4" id="KW-0418">Kinase</keyword>
<feature type="domain" description="Histidine kinase" evidence="8">
    <location>
        <begin position="118"/>
        <end position="330"/>
    </location>
</feature>
<dbReference type="Gene3D" id="1.10.287.130">
    <property type="match status" value="1"/>
</dbReference>
<dbReference type="AlphaFoldDB" id="A0A381ZJY4"/>
<dbReference type="GO" id="GO:0000155">
    <property type="term" value="F:phosphorelay sensor kinase activity"/>
    <property type="evidence" value="ECO:0007669"/>
    <property type="project" value="InterPro"/>
</dbReference>
<evidence type="ECO:0000256" key="7">
    <source>
        <dbReference type="SAM" id="Phobius"/>
    </source>
</evidence>
<evidence type="ECO:0000256" key="6">
    <source>
        <dbReference type="ARBA" id="ARBA00023012"/>
    </source>
</evidence>
<dbReference type="PANTHER" id="PTHR43065">
    <property type="entry name" value="SENSOR HISTIDINE KINASE"/>
    <property type="match status" value="1"/>
</dbReference>
<accession>A0A381ZJY4</accession>
<keyword evidence="3" id="KW-0547">Nucleotide-binding</keyword>
<feature type="non-terminal residue" evidence="9">
    <location>
        <position position="1"/>
    </location>
</feature>
<keyword evidence="7" id="KW-0472">Membrane</keyword>
<dbReference type="InterPro" id="IPR036890">
    <property type="entry name" value="HATPase_C_sf"/>
</dbReference>
<evidence type="ECO:0000256" key="2">
    <source>
        <dbReference type="ARBA" id="ARBA00022679"/>
    </source>
</evidence>
<dbReference type="EMBL" id="UINC01021494">
    <property type="protein sequence ID" value="SVA89152.1"/>
    <property type="molecule type" value="Genomic_DNA"/>
</dbReference>
<dbReference type="SUPFAM" id="SSF55874">
    <property type="entry name" value="ATPase domain of HSP90 chaperone/DNA topoisomerase II/histidine kinase"/>
    <property type="match status" value="1"/>
</dbReference>
<evidence type="ECO:0000256" key="3">
    <source>
        <dbReference type="ARBA" id="ARBA00022741"/>
    </source>
</evidence>
<dbReference type="GO" id="GO:0005524">
    <property type="term" value="F:ATP binding"/>
    <property type="evidence" value="ECO:0007669"/>
    <property type="project" value="UniProtKB-KW"/>
</dbReference>
<dbReference type="Pfam" id="PF00512">
    <property type="entry name" value="HisKA"/>
    <property type="match status" value="1"/>
</dbReference>
<dbReference type="PANTHER" id="PTHR43065:SF10">
    <property type="entry name" value="PEROXIDE STRESS-ACTIVATED HISTIDINE KINASE MAK3"/>
    <property type="match status" value="1"/>
</dbReference>
<proteinExistence type="predicted"/>
<evidence type="ECO:0000256" key="4">
    <source>
        <dbReference type="ARBA" id="ARBA00022777"/>
    </source>
</evidence>
<dbReference type="InterPro" id="IPR036097">
    <property type="entry name" value="HisK_dim/P_sf"/>
</dbReference>
<dbReference type="InterPro" id="IPR005467">
    <property type="entry name" value="His_kinase_dom"/>
</dbReference>
<sequence length="331" mass="37774">VNAIDQLPFVFTDLGKTPQKWQIWGDLIQRKDSNLNQVQQAKQLIRNSTSQDLFAPIQTTPLWETGYFYYQKAPYYGLIIMPIVLTSVFSVFLVLGFAAFRQIKAFEQTAIWCGLAKETAHQLGTPISSLIGWIELLEEQKTAKDDSATNDIHTAMRKDTDRLQSITKRFSRIGSDPSKNKADVNQIIDEAVEYFQKRLPRHSARVKIIVNHGEIPQVTVNQELLQWVLENLIRNSLDAMDKPIGVIEVKSGYEQKKNQIIIEYYDNGKGILRGNQKKIFQPGMTTKKHGWGMGLALVKRIVEEYHKGKIKLVNSNSQGTQFNISLPVERN</sequence>
<dbReference type="PROSITE" id="PS50109">
    <property type="entry name" value="HIS_KIN"/>
    <property type="match status" value="1"/>
</dbReference>
<evidence type="ECO:0000256" key="5">
    <source>
        <dbReference type="ARBA" id="ARBA00022840"/>
    </source>
</evidence>
<evidence type="ECO:0000256" key="1">
    <source>
        <dbReference type="ARBA" id="ARBA00022553"/>
    </source>
</evidence>